<evidence type="ECO:0000256" key="10">
    <source>
        <dbReference type="SAM" id="Phobius"/>
    </source>
</evidence>
<keyword evidence="8" id="KW-0482">Metalloprotease</keyword>
<evidence type="ECO:0000256" key="2">
    <source>
        <dbReference type="ARBA" id="ARBA00004401"/>
    </source>
</evidence>
<dbReference type="EMBL" id="GAMC01010552">
    <property type="protein sequence ID" value="JAB96003.1"/>
    <property type="molecule type" value="mRNA"/>
</dbReference>
<dbReference type="SUPFAM" id="SSF55486">
    <property type="entry name" value="Metalloproteases ('zincins'), catalytic domain"/>
    <property type="match status" value="1"/>
</dbReference>
<evidence type="ECO:0000256" key="5">
    <source>
        <dbReference type="ARBA" id="ARBA00022723"/>
    </source>
</evidence>
<comment type="cofactor">
    <cofactor evidence="1">
        <name>Zn(2+)</name>
        <dbReference type="ChEBI" id="CHEBI:29105"/>
    </cofactor>
</comment>
<evidence type="ECO:0000259" key="12">
    <source>
        <dbReference type="Pfam" id="PF05649"/>
    </source>
</evidence>
<evidence type="ECO:0000256" key="9">
    <source>
        <dbReference type="SAM" id="MobiDB-lite"/>
    </source>
</evidence>
<dbReference type="PROSITE" id="PS51885">
    <property type="entry name" value="NEPRILYSIN"/>
    <property type="match status" value="1"/>
</dbReference>
<comment type="subcellular location">
    <subcellularLocation>
        <location evidence="2">Cell membrane</location>
        <topology evidence="2">Single-pass type II membrane protein</topology>
    </subcellularLocation>
</comment>
<dbReference type="InterPro" id="IPR024079">
    <property type="entry name" value="MetalloPept_cat_dom_sf"/>
</dbReference>
<reference evidence="13" key="2">
    <citation type="journal article" date="2014" name="BMC Genomics">
        <title>A genomic perspective to assessing quality of mass-reared SIT flies used in Mediterranean fruit fly (Ceratitis capitata) eradication in California.</title>
        <authorList>
            <person name="Calla B."/>
            <person name="Hall B."/>
            <person name="Hou S."/>
            <person name="Geib S.M."/>
        </authorList>
    </citation>
    <scope>NUCLEOTIDE SEQUENCE</scope>
</reference>
<evidence type="ECO:0000256" key="1">
    <source>
        <dbReference type="ARBA" id="ARBA00001947"/>
    </source>
</evidence>
<keyword evidence="10" id="KW-1133">Transmembrane helix</keyword>
<evidence type="ECO:0000256" key="4">
    <source>
        <dbReference type="ARBA" id="ARBA00022670"/>
    </source>
</evidence>
<dbReference type="Gene3D" id="1.10.1380.10">
    <property type="entry name" value="Neutral endopeptidase , domain2"/>
    <property type="match status" value="1"/>
</dbReference>
<evidence type="ECO:0000256" key="6">
    <source>
        <dbReference type="ARBA" id="ARBA00022801"/>
    </source>
</evidence>
<dbReference type="Pfam" id="PF01431">
    <property type="entry name" value="Peptidase_M13"/>
    <property type="match status" value="1"/>
</dbReference>
<dbReference type="Pfam" id="PF05649">
    <property type="entry name" value="Peptidase_M13_N"/>
    <property type="match status" value="1"/>
</dbReference>
<evidence type="ECO:0000259" key="11">
    <source>
        <dbReference type="Pfam" id="PF01431"/>
    </source>
</evidence>
<evidence type="ECO:0000256" key="3">
    <source>
        <dbReference type="ARBA" id="ARBA00007357"/>
    </source>
</evidence>
<keyword evidence="5" id="KW-0479">Metal-binding</keyword>
<reference evidence="13" key="1">
    <citation type="submission" date="2013-07" db="EMBL/GenBank/DDBJ databases">
        <authorList>
            <person name="Geib S."/>
        </authorList>
    </citation>
    <scope>NUCLEOTIDE SEQUENCE</scope>
</reference>
<feature type="domain" description="Peptidase M13 N-terminal" evidence="12">
    <location>
        <begin position="196"/>
        <end position="593"/>
    </location>
</feature>
<dbReference type="InterPro" id="IPR008753">
    <property type="entry name" value="Peptidase_M13_N"/>
</dbReference>
<proteinExistence type="evidence at transcript level"/>
<keyword evidence="4" id="KW-0645">Protease</keyword>
<accession>W8BGE7</accession>
<dbReference type="AlphaFoldDB" id="W8BGE7"/>
<name>W8BGE7_CERCA</name>
<organism evidence="13">
    <name type="scientific">Ceratitis capitata</name>
    <name type="common">Mediterranean fruit fly</name>
    <name type="synonym">Tephritis capitata</name>
    <dbReference type="NCBI Taxonomy" id="7213"/>
    <lineage>
        <taxon>Eukaryota</taxon>
        <taxon>Metazoa</taxon>
        <taxon>Ecdysozoa</taxon>
        <taxon>Arthropoda</taxon>
        <taxon>Hexapoda</taxon>
        <taxon>Insecta</taxon>
        <taxon>Pterygota</taxon>
        <taxon>Neoptera</taxon>
        <taxon>Endopterygota</taxon>
        <taxon>Diptera</taxon>
        <taxon>Brachycera</taxon>
        <taxon>Muscomorpha</taxon>
        <taxon>Tephritoidea</taxon>
        <taxon>Tephritidae</taxon>
        <taxon>Ceratitis</taxon>
        <taxon>Ceratitis</taxon>
    </lineage>
</organism>
<dbReference type="CDD" id="cd08662">
    <property type="entry name" value="M13"/>
    <property type="match status" value="1"/>
</dbReference>
<evidence type="ECO:0000313" key="13">
    <source>
        <dbReference type="EMBL" id="JAB96003.1"/>
    </source>
</evidence>
<dbReference type="PANTHER" id="PTHR11733">
    <property type="entry name" value="ZINC METALLOPROTEASE FAMILY M13 NEPRILYSIN-RELATED"/>
    <property type="match status" value="1"/>
</dbReference>
<keyword evidence="10" id="KW-0812">Transmembrane</keyword>
<dbReference type="GO" id="GO:0004222">
    <property type="term" value="F:metalloendopeptidase activity"/>
    <property type="evidence" value="ECO:0007669"/>
    <property type="project" value="InterPro"/>
</dbReference>
<keyword evidence="6" id="KW-0378">Hydrolase</keyword>
<gene>
    <name evidence="13" type="primary">ECE1</name>
</gene>
<evidence type="ECO:0000256" key="8">
    <source>
        <dbReference type="ARBA" id="ARBA00023049"/>
    </source>
</evidence>
<keyword evidence="7" id="KW-0862">Zinc</keyword>
<dbReference type="Gene3D" id="3.40.390.10">
    <property type="entry name" value="Collagenase (Catalytic Domain)"/>
    <property type="match status" value="1"/>
</dbReference>
<evidence type="ECO:0000256" key="7">
    <source>
        <dbReference type="ARBA" id="ARBA00022833"/>
    </source>
</evidence>
<dbReference type="PANTHER" id="PTHR11733:SF167">
    <property type="entry name" value="FI17812P1-RELATED"/>
    <property type="match status" value="1"/>
</dbReference>
<dbReference type="OrthoDB" id="3247158at2759"/>
<feature type="region of interest" description="Disordered" evidence="9">
    <location>
        <begin position="34"/>
        <end position="57"/>
    </location>
</feature>
<dbReference type="GO" id="GO:0005886">
    <property type="term" value="C:plasma membrane"/>
    <property type="evidence" value="ECO:0007669"/>
    <property type="project" value="UniProtKB-SubCell"/>
</dbReference>
<feature type="domain" description="Peptidase M13 C-terminal" evidence="11">
    <location>
        <begin position="652"/>
        <end position="855"/>
    </location>
</feature>
<dbReference type="InterPro" id="IPR042089">
    <property type="entry name" value="Peptidase_M13_dom_2"/>
</dbReference>
<dbReference type="InterPro" id="IPR018497">
    <property type="entry name" value="Peptidase_M13_C"/>
</dbReference>
<dbReference type="GO" id="GO:0016485">
    <property type="term" value="P:protein processing"/>
    <property type="evidence" value="ECO:0007669"/>
    <property type="project" value="TreeGrafter"/>
</dbReference>
<dbReference type="GO" id="GO:0046872">
    <property type="term" value="F:metal ion binding"/>
    <property type="evidence" value="ECO:0007669"/>
    <property type="project" value="UniProtKB-KW"/>
</dbReference>
<feature type="transmembrane region" description="Helical" evidence="10">
    <location>
        <begin position="130"/>
        <end position="150"/>
    </location>
</feature>
<protein>
    <submittedName>
        <fullName evidence="13">Endothelin-converting enzyme 1</fullName>
    </submittedName>
</protein>
<dbReference type="InterPro" id="IPR000718">
    <property type="entry name" value="Peptidase_M13"/>
</dbReference>
<comment type="similarity">
    <text evidence="3">Belongs to the peptidase M13 family.</text>
</comment>
<keyword evidence="10" id="KW-0472">Membrane</keyword>
<dbReference type="PRINTS" id="PR00786">
    <property type="entry name" value="NEPRILYSIN"/>
</dbReference>
<sequence>MYIQNYIISKTTVKQSKIDIQTYLYIKKVHKTKKRKLTNKTNESERNIQQKSSTITGTSARHPLLSKKFVCTSPDAEMATYKQTTFQEDDVCSIGGIHLQERSRNSGIHIRYHTARAAINWGSRSKVEKFLLVASILLALIASTLVIVILSNKSHRSTCVLHIEPHTKENEIPCLNEHCIYAANEILRSIDKSIDPCDDFYAYACNQWTKNNPIPEGKSTWGTFGKLEQMNQVIIRNILEKPLKGFKSEAEKKAKIYYESCLDKGEEMEKLGEKPLVVFLRKLGGWNVTKSGFDVSKWHLAETLKVVQNRYNFNCLFSWAVGEDDKNSSRHVIQIDQGGLTLPTPDYYNNKTETHRKVLAEYIDYMTKVCALLGADESDARRQMKAVIGFETKLANISMPLEERRNEEAMYHPMKLWELEKLAPFLNWSEHFNDAMNLVNRKITQSEVVIVYAPSFFEKLSDIIMEMEKTVEGKIILNNYFMWQAVRTLTSCLSKPFRDAYKGVRKALMGSDGGEEVWRYCVADTNNVIGFAIGAIFVRQVFHGESKLEAEHMINEIRDAFKENLQNLTWMDKRTRERAKDKANAITDMIGFPDYILNSEELDRKYADLKVTPNSYFENNIQVAIYNLKTNLEKLDQPVNKTHWGMTPQMVNAYYTPTKNQMVFPAGILQSPFYESNNPKSLNFGAMGVVMGHELTHAFDDQGREYDKFGNIHRWWDNKSIERFNEKTKCIEQQYGSYKMNGRTLNGKQTLGENIADNGGLKAAYHAFLKSKTTKEADVLKLPGLNLTHKQLFFVSFAQVWCSSTTDETNILQMEKDAHSPSPYRVIGTLSNTREFAEVFKCEPNSKMNPNKKCVVW</sequence>